<evidence type="ECO:0000313" key="1">
    <source>
        <dbReference type="EMBL" id="KAK1865263.1"/>
    </source>
</evidence>
<gene>
    <name evidence="1" type="ORF">I4F81_007796</name>
</gene>
<sequence length="458" mass="48326">MTAVGLLVRLFWRGGWVGHAGGTAPPGWCAVVVSTRVLLLGQRLAWLVAVTAPVVLTLHPARARCLLLPAIPAGFPVEPLPPSPPPLLPARLLTIVVPRYSVTWGLTGIRAASVLDSREDKLVGVITVSDFMKVFCHLYETDPDGEPNVALSHMTIAQWKAITARGRGHDEPRPSLVCAHADESLYDACCTLRDQRVHRLPIVDAPSNGSLMMLNHWIVLRFVYEHLQPRSRSRTRGGAEGGLAAGAARGGDAGSEVGPPRPGGASPRSGTDGLNGVGGRGRRDGMEDASAAGGEGGPNGGAPSHATGDGSGGPSGHVSDLFDLTVSALGLGTFGAILSVTDATPLVTVLQLLSEQRLSAVPVVTADGLLVNVFARVDVRELATDDRAPLNLRERLGDVLRRLRPAGFAVATCAPTDSVRALFSRFDAARKHRLYCVDGEGRLRGVVSLSDVLRYFLD</sequence>
<accession>A0ACC3C678</accession>
<protein>
    <submittedName>
        <fullName evidence="1">Uncharacterized protein</fullName>
    </submittedName>
</protein>
<dbReference type="Proteomes" id="UP000798662">
    <property type="component" value="Chromosome 2"/>
</dbReference>
<name>A0ACC3C678_PYRYE</name>
<reference evidence="1" key="1">
    <citation type="submission" date="2019-11" db="EMBL/GenBank/DDBJ databases">
        <title>Nori genome reveals adaptations in red seaweeds to the harsh intertidal environment.</title>
        <authorList>
            <person name="Wang D."/>
            <person name="Mao Y."/>
        </authorList>
    </citation>
    <scope>NUCLEOTIDE SEQUENCE</scope>
    <source>
        <tissue evidence="1">Gametophyte</tissue>
    </source>
</reference>
<proteinExistence type="predicted"/>
<evidence type="ECO:0000313" key="2">
    <source>
        <dbReference type="Proteomes" id="UP000798662"/>
    </source>
</evidence>
<organism evidence="1 2">
    <name type="scientific">Pyropia yezoensis</name>
    <name type="common">Susabi-nori</name>
    <name type="synonym">Porphyra yezoensis</name>
    <dbReference type="NCBI Taxonomy" id="2788"/>
    <lineage>
        <taxon>Eukaryota</taxon>
        <taxon>Rhodophyta</taxon>
        <taxon>Bangiophyceae</taxon>
        <taxon>Bangiales</taxon>
        <taxon>Bangiaceae</taxon>
        <taxon>Pyropia</taxon>
    </lineage>
</organism>
<dbReference type="EMBL" id="CM020619">
    <property type="protein sequence ID" value="KAK1865263.1"/>
    <property type="molecule type" value="Genomic_DNA"/>
</dbReference>
<comment type="caution">
    <text evidence="1">The sequence shown here is derived from an EMBL/GenBank/DDBJ whole genome shotgun (WGS) entry which is preliminary data.</text>
</comment>
<keyword evidence="2" id="KW-1185">Reference proteome</keyword>